<organism evidence="2 3">
    <name type="scientific">Ceratitis capitata</name>
    <name type="common">Mediterranean fruit fly</name>
    <name type="synonym">Tephritis capitata</name>
    <dbReference type="NCBI Taxonomy" id="7213"/>
    <lineage>
        <taxon>Eukaryota</taxon>
        <taxon>Metazoa</taxon>
        <taxon>Ecdysozoa</taxon>
        <taxon>Arthropoda</taxon>
        <taxon>Hexapoda</taxon>
        <taxon>Insecta</taxon>
        <taxon>Pterygota</taxon>
        <taxon>Neoptera</taxon>
        <taxon>Endopterygota</taxon>
        <taxon>Diptera</taxon>
        <taxon>Brachycera</taxon>
        <taxon>Muscomorpha</taxon>
        <taxon>Tephritoidea</taxon>
        <taxon>Tephritidae</taxon>
        <taxon>Ceratitis</taxon>
        <taxon>Ceratitis</taxon>
    </lineage>
</organism>
<name>A0A811V5N0_CERCA</name>
<gene>
    <name evidence="2" type="ORF">CCAP1982_LOCUS14532</name>
</gene>
<protein>
    <submittedName>
        <fullName evidence="2">(Mediterranean fruit fly) hypothetical protein</fullName>
    </submittedName>
</protein>
<reference evidence="2" key="1">
    <citation type="submission" date="2020-11" db="EMBL/GenBank/DDBJ databases">
        <authorList>
            <person name="Whitehead M."/>
        </authorList>
    </citation>
    <scope>NUCLEOTIDE SEQUENCE</scope>
    <source>
        <strain evidence="2">EGII</strain>
    </source>
</reference>
<evidence type="ECO:0000313" key="3">
    <source>
        <dbReference type="Proteomes" id="UP000606786"/>
    </source>
</evidence>
<comment type="caution">
    <text evidence="2">The sequence shown here is derived from an EMBL/GenBank/DDBJ whole genome shotgun (WGS) entry which is preliminary data.</text>
</comment>
<keyword evidence="1" id="KW-1133">Transmembrane helix</keyword>
<evidence type="ECO:0000256" key="1">
    <source>
        <dbReference type="SAM" id="Phobius"/>
    </source>
</evidence>
<dbReference type="Proteomes" id="UP000606786">
    <property type="component" value="Unassembled WGS sequence"/>
</dbReference>
<accession>A0A811V5N0</accession>
<keyword evidence="3" id="KW-1185">Reference proteome</keyword>
<keyword evidence="1" id="KW-0812">Transmembrane</keyword>
<evidence type="ECO:0000313" key="2">
    <source>
        <dbReference type="EMBL" id="CAD7006204.1"/>
    </source>
</evidence>
<keyword evidence="1" id="KW-0472">Membrane</keyword>
<dbReference type="EMBL" id="CAJHJT010000034">
    <property type="protein sequence ID" value="CAD7006204.1"/>
    <property type="molecule type" value="Genomic_DNA"/>
</dbReference>
<proteinExistence type="predicted"/>
<sequence>MEPKQSAGKVRRYYAVHTIEAEEVEKVLGLDMIALKILEETTGVAIAYLGILTGSYISVLSLTF</sequence>
<feature type="transmembrane region" description="Helical" evidence="1">
    <location>
        <begin position="45"/>
        <end position="63"/>
    </location>
</feature>
<dbReference type="AlphaFoldDB" id="A0A811V5N0"/>